<accession>A0A927GK62</accession>
<protein>
    <recommendedName>
        <fullName evidence="3">HlyD family efflux transporter periplasmic adaptor subunit</fullName>
    </recommendedName>
</protein>
<keyword evidence="2" id="KW-1185">Reference proteome</keyword>
<dbReference type="SUPFAM" id="SSF111369">
    <property type="entry name" value="HlyD-like secretion proteins"/>
    <property type="match status" value="1"/>
</dbReference>
<comment type="caution">
    <text evidence="1">The sequence shown here is derived from an EMBL/GenBank/DDBJ whole genome shotgun (WGS) entry which is preliminary data.</text>
</comment>
<name>A0A927GK62_9BACT</name>
<proteinExistence type="predicted"/>
<dbReference type="PANTHER" id="PTHR30469">
    <property type="entry name" value="MULTIDRUG RESISTANCE PROTEIN MDTA"/>
    <property type="match status" value="1"/>
</dbReference>
<dbReference type="PANTHER" id="PTHR30469:SF15">
    <property type="entry name" value="HLYD FAMILY OF SECRETION PROTEINS"/>
    <property type="match status" value="1"/>
</dbReference>
<evidence type="ECO:0008006" key="3">
    <source>
        <dbReference type="Google" id="ProtNLM"/>
    </source>
</evidence>
<dbReference type="Proteomes" id="UP000612233">
    <property type="component" value="Unassembled WGS sequence"/>
</dbReference>
<reference evidence="1" key="1">
    <citation type="submission" date="2020-09" db="EMBL/GenBank/DDBJ databases">
        <authorList>
            <person name="Kim M.K."/>
        </authorList>
    </citation>
    <scope>NUCLEOTIDE SEQUENCE</scope>
    <source>
        <strain evidence="1">BT664</strain>
    </source>
</reference>
<gene>
    <name evidence="1" type="ORF">IC235_13215</name>
</gene>
<dbReference type="Gene3D" id="2.40.50.100">
    <property type="match status" value="1"/>
</dbReference>
<sequence length="214" mass="22825">MKRTLLIAASLGLIGIVAFANSWWGKYESQAVTLALVADSLATRDAGQEATSRLRTGLISAGGDQPLLARTSGRVKSVFFMGGEYVHQGDILAKLVNYSFVIAPRSGFLGQSQIVEGQYLTPTTLVTTISRRSHLVVALDSLPDSQESYRPGDSVRVWVPTRPTRVVTGVVAPKSPTGTGTPSVEVLLGPGAPFRLGERARVQLRPTRPVAVAE</sequence>
<dbReference type="AlphaFoldDB" id="A0A927GK62"/>
<dbReference type="GO" id="GO:0015562">
    <property type="term" value="F:efflux transmembrane transporter activity"/>
    <property type="evidence" value="ECO:0007669"/>
    <property type="project" value="TreeGrafter"/>
</dbReference>
<dbReference type="RefSeq" id="WP_191005664.1">
    <property type="nucleotide sequence ID" value="NZ_JACXAD010000014.1"/>
</dbReference>
<organism evidence="1 2">
    <name type="scientific">Hymenobacter montanus</name>
    <dbReference type="NCBI Taxonomy" id="2771359"/>
    <lineage>
        <taxon>Bacteria</taxon>
        <taxon>Pseudomonadati</taxon>
        <taxon>Bacteroidota</taxon>
        <taxon>Cytophagia</taxon>
        <taxon>Cytophagales</taxon>
        <taxon>Hymenobacteraceae</taxon>
        <taxon>Hymenobacter</taxon>
    </lineage>
</organism>
<dbReference type="EMBL" id="JACXAD010000014">
    <property type="protein sequence ID" value="MBD2768849.1"/>
    <property type="molecule type" value="Genomic_DNA"/>
</dbReference>
<evidence type="ECO:0000313" key="2">
    <source>
        <dbReference type="Proteomes" id="UP000612233"/>
    </source>
</evidence>
<evidence type="ECO:0000313" key="1">
    <source>
        <dbReference type="EMBL" id="MBD2768849.1"/>
    </source>
</evidence>
<dbReference type="GO" id="GO:1990281">
    <property type="term" value="C:efflux pump complex"/>
    <property type="evidence" value="ECO:0007669"/>
    <property type="project" value="TreeGrafter"/>
</dbReference>